<gene>
    <name evidence="4" type="primary">LOC111115813</name>
</gene>
<proteinExistence type="predicted"/>
<protein>
    <submittedName>
        <fullName evidence="4">Thrombin inhibitor rhodniin-like</fullName>
    </submittedName>
</protein>
<feature type="chain" id="PRO_5034025351" evidence="1">
    <location>
        <begin position="21"/>
        <end position="112"/>
    </location>
</feature>
<feature type="domain" description="Kazal-like" evidence="2">
    <location>
        <begin position="19"/>
        <end position="62"/>
    </location>
</feature>
<accession>A0A8B8C458</accession>
<dbReference type="RefSeq" id="XP_022310380.1">
    <property type="nucleotide sequence ID" value="XM_022454672.1"/>
</dbReference>
<feature type="signal peptide" evidence="1">
    <location>
        <begin position="1"/>
        <end position="20"/>
    </location>
</feature>
<keyword evidence="1" id="KW-0732">Signal</keyword>
<dbReference type="InterPro" id="IPR002350">
    <property type="entry name" value="Kazal_dom"/>
</dbReference>
<evidence type="ECO:0000256" key="1">
    <source>
        <dbReference type="SAM" id="SignalP"/>
    </source>
</evidence>
<dbReference type="PANTHER" id="PTHR21131:SF0">
    <property type="entry name" value="GEO10195P1-RELATED"/>
    <property type="match status" value="1"/>
</dbReference>
<feature type="domain" description="Kazal-like" evidence="2">
    <location>
        <begin position="63"/>
        <end position="106"/>
    </location>
</feature>
<dbReference type="AlphaFoldDB" id="A0A8B8C458"/>
<dbReference type="InterPro" id="IPR053265">
    <property type="entry name" value="Serpin"/>
</dbReference>
<organism evidence="3 4">
    <name type="scientific">Crassostrea virginica</name>
    <name type="common">Eastern oyster</name>
    <dbReference type="NCBI Taxonomy" id="6565"/>
    <lineage>
        <taxon>Eukaryota</taxon>
        <taxon>Metazoa</taxon>
        <taxon>Spiralia</taxon>
        <taxon>Lophotrochozoa</taxon>
        <taxon>Mollusca</taxon>
        <taxon>Bivalvia</taxon>
        <taxon>Autobranchia</taxon>
        <taxon>Pteriomorphia</taxon>
        <taxon>Ostreida</taxon>
        <taxon>Ostreoidea</taxon>
        <taxon>Ostreidae</taxon>
        <taxon>Crassostrea</taxon>
    </lineage>
</organism>
<dbReference type="Pfam" id="PF00050">
    <property type="entry name" value="Kazal_1"/>
    <property type="match status" value="1"/>
</dbReference>
<dbReference type="InterPro" id="IPR036058">
    <property type="entry name" value="Kazal_dom_sf"/>
</dbReference>
<reference evidence="4" key="1">
    <citation type="submission" date="2025-08" db="UniProtKB">
        <authorList>
            <consortium name="RefSeq"/>
        </authorList>
    </citation>
    <scope>IDENTIFICATION</scope>
    <source>
        <tissue evidence="4">Whole sample</tissue>
    </source>
</reference>
<dbReference type="Proteomes" id="UP000694844">
    <property type="component" value="Chromosome 9"/>
</dbReference>
<dbReference type="OrthoDB" id="126772at2759"/>
<dbReference type="SMART" id="SM00280">
    <property type="entry name" value="KAZAL"/>
    <property type="match status" value="2"/>
</dbReference>
<evidence type="ECO:0000313" key="4">
    <source>
        <dbReference type="RefSeq" id="XP_022310380.1"/>
    </source>
</evidence>
<dbReference type="Pfam" id="PF07648">
    <property type="entry name" value="Kazal_2"/>
    <property type="match status" value="1"/>
</dbReference>
<name>A0A8B8C458_CRAVI</name>
<keyword evidence="3" id="KW-1185">Reference proteome</keyword>
<dbReference type="GeneID" id="111115813"/>
<dbReference type="SUPFAM" id="SSF100895">
    <property type="entry name" value="Kazal-type serine protease inhibitors"/>
    <property type="match status" value="2"/>
</dbReference>
<dbReference type="PANTHER" id="PTHR21131">
    <property type="entry name" value="SERINE-TYPE ENDOPEPTIDASE INHIBITOR"/>
    <property type="match status" value="1"/>
</dbReference>
<evidence type="ECO:0000313" key="3">
    <source>
        <dbReference type="Proteomes" id="UP000694844"/>
    </source>
</evidence>
<sequence>MDTVLLQTLLLSSLFVGVYLQNRNCICPAVYDPVCGYDGMTYGNSCEAACRYVPVKCEGVCPCGQNTCICGFIYDPVCGWNGVTYPNSCRAHCSGIYKYWKGPCPWDTRSHG</sequence>
<dbReference type="KEGG" id="cvn:111115813"/>
<dbReference type="PROSITE" id="PS00282">
    <property type="entry name" value="KAZAL_1"/>
    <property type="match status" value="2"/>
</dbReference>
<dbReference type="Gene3D" id="3.30.60.30">
    <property type="match status" value="2"/>
</dbReference>
<evidence type="ECO:0000259" key="2">
    <source>
        <dbReference type="PROSITE" id="PS51465"/>
    </source>
</evidence>
<dbReference type="PROSITE" id="PS51465">
    <property type="entry name" value="KAZAL_2"/>
    <property type="match status" value="2"/>
</dbReference>